<dbReference type="GO" id="GO:0016491">
    <property type="term" value="F:oxidoreductase activity"/>
    <property type="evidence" value="ECO:0007669"/>
    <property type="project" value="UniProtKB-KW"/>
</dbReference>
<dbReference type="OrthoDB" id="37537at2759"/>
<reference evidence="4 5" key="1">
    <citation type="journal article" date="2017" name="Biotechnol. Biofuels">
        <title>Differential beta-glucosidase expression as a function of carbon source availability in Talaromyces amestolkiae: a genomic and proteomic approach.</title>
        <authorList>
            <person name="de Eugenio L.I."/>
            <person name="Mendez-Liter J.A."/>
            <person name="Nieto-Dominguez M."/>
            <person name="Alonso L."/>
            <person name="Gil-Munoz J."/>
            <person name="Barriuso J."/>
            <person name="Prieto A."/>
            <person name="Martinez M.J."/>
        </authorList>
    </citation>
    <scope>NUCLEOTIDE SEQUENCE [LARGE SCALE GENOMIC DNA]</scope>
    <source>
        <strain evidence="4 5">CIB</strain>
    </source>
</reference>
<dbReference type="NCBIfam" id="TIGR02464">
    <property type="entry name" value="ribofla_fusion"/>
    <property type="match status" value="1"/>
</dbReference>
<dbReference type="PRINTS" id="PR00069">
    <property type="entry name" value="ALDKETRDTASE"/>
</dbReference>
<accession>A0A364LA22</accession>
<evidence type="ECO:0000313" key="5">
    <source>
        <dbReference type="Proteomes" id="UP000249363"/>
    </source>
</evidence>
<dbReference type="Pfam" id="PF08719">
    <property type="entry name" value="NADAR"/>
    <property type="match status" value="1"/>
</dbReference>
<dbReference type="AlphaFoldDB" id="A0A364LA22"/>
<evidence type="ECO:0000259" key="3">
    <source>
        <dbReference type="Pfam" id="PF08719"/>
    </source>
</evidence>
<evidence type="ECO:0000259" key="2">
    <source>
        <dbReference type="Pfam" id="PF00248"/>
    </source>
</evidence>
<dbReference type="SUPFAM" id="SSF51430">
    <property type="entry name" value="NAD(P)-linked oxidoreductase"/>
    <property type="match status" value="1"/>
</dbReference>
<organism evidence="4 5">
    <name type="scientific">Talaromyces amestolkiae</name>
    <dbReference type="NCBI Taxonomy" id="1196081"/>
    <lineage>
        <taxon>Eukaryota</taxon>
        <taxon>Fungi</taxon>
        <taxon>Dikarya</taxon>
        <taxon>Ascomycota</taxon>
        <taxon>Pezizomycotina</taxon>
        <taxon>Eurotiomycetes</taxon>
        <taxon>Eurotiomycetidae</taxon>
        <taxon>Eurotiales</taxon>
        <taxon>Trichocomaceae</taxon>
        <taxon>Talaromyces</taxon>
        <taxon>Talaromyces sect. Talaromyces</taxon>
    </lineage>
</organism>
<dbReference type="RefSeq" id="XP_040737184.1">
    <property type="nucleotide sequence ID" value="XM_040881514.1"/>
</dbReference>
<evidence type="ECO:0000313" key="4">
    <source>
        <dbReference type="EMBL" id="RAO72670.1"/>
    </source>
</evidence>
<dbReference type="InterPro" id="IPR020471">
    <property type="entry name" value="AKR"/>
</dbReference>
<dbReference type="GeneID" id="63797896"/>
<dbReference type="Proteomes" id="UP000249363">
    <property type="component" value="Unassembled WGS sequence"/>
</dbReference>
<comment type="caution">
    <text evidence="4">The sequence shown here is derived from an EMBL/GenBank/DDBJ whole genome shotgun (WGS) entry which is preliminary data.</text>
</comment>
<dbReference type="InterPro" id="IPR037238">
    <property type="entry name" value="YbiA-like_sf"/>
</dbReference>
<name>A0A364LA22_TALAM</name>
<evidence type="ECO:0008006" key="6">
    <source>
        <dbReference type="Google" id="ProtNLM"/>
    </source>
</evidence>
<evidence type="ECO:0000256" key="1">
    <source>
        <dbReference type="ARBA" id="ARBA00023002"/>
    </source>
</evidence>
<protein>
    <recommendedName>
        <fullName evidence="6">NADP-dependent oxidoreductase domain-containing protein</fullName>
    </recommendedName>
</protein>
<dbReference type="InterPro" id="IPR023210">
    <property type="entry name" value="NADP_OxRdtase_dom"/>
</dbReference>
<dbReference type="Gene3D" id="3.20.20.100">
    <property type="entry name" value="NADP-dependent oxidoreductase domain"/>
    <property type="match status" value="1"/>
</dbReference>
<dbReference type="PANTHER" id="PTHR43625:SF40">
    <property type="entry name" value="ALDO-KETO REDUCTASE YAKC [NADP(+)]"/>
    <property type="match status" value="1"/>
</dbReference>
<keyword evidence="1" id="KW-0560">Oxidoreductase</keyword>
<dbReference type="Pfam" id="PF00248">
    <property type="entry name" value="Aldo_ket_red"/>
    <property type="match status" value="1"/>
</dbReference>
<dbReference type="GO" id="GO:0005737">
    <property type="term" value="C:cytoplasm"/>
    <property type="evidence" value="ECO:0007669"/>
    <property type="project" value="TreeGrafter"/>
</dbReference>
<dbReference type="InterPro" id="IPR012816">
    <property type="entry name" value="NADAR"/>
</dbReference>
<dbReference type="STRING" id="1196081.A0A364LA22"/>
<dbReference type="SUPFAM" id="SSF143990">
    <property type="entry name" value="YbiA-like"/>
    <property type="match status" value="1"/>
</dbReference>
<sequence>MTTPTSIDTNNPVYFWRPEGEYGFLGQWWPSSFSWKDGDKEYTYANAEQYMMHRKALLFAGLDHPITLQIQKGRKLHPRAIRDLGRQIPNFSDEVWQQNRYGIVLEGNYLKFSQDDELKEKLLATENRELVEARKDGPVVTAIGYGMMGLSAFYGKRLPDEQRLQFLDQLYTSGERFWDTSDVYGDSEDLLGKWFSLNPGKRQHVFLATKFGNMGGGKARTDPGYVLEACAKSLGRLKTDYIDLYYVHRADPGTPIEETCKRLTQNDNREGKIRYLGLSEVSSTTLRRAHTVSPISAVQVEYSPFSLEIELQETNILATCKELEIAVVAYSPLGRGFLTGQLKSIDDLDVDDFRRQVPRYWPQNFHHNVALVHDLEKFAKQKGHTTGQLVLAWLLRQWDMVIPIPGTTKWMNFIENMGALQVQLSDDEAKEIRDVIEKASVVGDRYPDGWAQTLFADTAPLPQQKS</sequence>
<dbReference type="EMBL" id="MIKG01000020">
    <property type="protein sequence ID" value="RAO72670.1"/>
    <property type="molecule type" value="Genomic_DNA"/>
</dbReference>
<dbReference type="CDD" id="cd15457">
    <property type="entry name" value="NADAR"/>
    <property type="match status" value="1"/>
</dbReference>
<proteinExistence type="predicted"/>
<dbReference type="PANTHER" id="PTHR43625">
    <property type="entry name" value="AFLATOXIN B1 ALDEHYDE REDUCTASE"/>
    <property type="match status" value="1"/>
</dbReference>
<feature type="domain" description="NADP-dependent oxidoreductase" evidence="2">
    <location>
        <begin position="143"/>
        <end position="436"/>
    </location>
</feature>
<gene>
    <name evidence="4" type="ORF">BHQ10_008682</name>
</gene>
<dbReference type="InterPro" id="IPR036812">
    <property type="entry name" value="NAD(P)_OxRdtase_dom_sf"/>
</dbReference>
<dbReference type="InterPro" id="IPR050791">
    <property type="entry name" value="Aldo-Keto_reductase"/>
</dbReference>
<keyword evidence="5" id="KW-1185">Reference proteome</keyword>
<feature type="domain" description="NADAR" evidence="3">
    <location>
        <begin position="14"/>
        <end position="134"/>
    </location>
</feature>